<evidence type="ECO:0000256" key="1">
    <source>
        <dbReference type="SAM" id="SignalP"/>
    </source>
</evidence>
<dbReference type="AlphaFoldDB" id="A0A0S3S7I8"/>
<keyword evidence="1" id="KW-0732">Signal</keyword>
<proteinExistence type="predicted"/>
<reference evidence="2 3" key="1">
    <citation type="journal article" date="2015" name="Sci. Rep.">
        <title>The power of single molecule real-time sequencing technology in the de novo assembly of a eukaryotic genome.</title>
        <authorList>
            <person name="Sakai H."/>
            <person name="Naito K."/>
            <person name="Ogiso-Tanaka E."/>
            <person name="Takahashi Y."/>
            <person name="Iseki K."/>
            <person name="Muto C."/>
            <person name="Satou K."/>
            <person name="Teruya K."/>
            <person name="Shiroma A."/>
            <person name="Shimoji M."/>
            <person name="Hirano T."/>
            <person name="Itoh T."/>
            <person name="Kaga A."/>
            <person name="Tomooka N."/>
        </authorList>
    </citation>
    <scope>NUCLEOTIDE SEQUENCE [LARGE SCALE GENOMIC DNA]</scope>
    <source>
        <strain evidence="3">cv. Shumari</strain>
    </source>
</reference>
<accession>A0A0S3S7I8</accession>
<dbReference type="EMBL" id="AP015038">
    <property type="protein sequence ID" value="BAT88807.1"/>
    <property type="molecule type" value="Genomic_DNA"/>
</dbReference>
<dbReference type="Proteomes" id="UP000291084">
    <property type="component" value="Chromosome 5"/>
</dbReference>
<evidence type="ECO:0000313" key="2">
    <source>
        <dbReference type="EMBL" id="BAT88807.1"/>
    </source>
</evidence>
<gene>
    <name evidence="2" type="primary">Vigan.05G242100</name>
    <name evidence="2" type="ORF">VIGAN_05242100</name>
</gene>
<keyword evidence="3" id="KW-1185">Reference proteome</keyword>
<protein>
    <submittedName>
        <fullName evidence="2">Uncharacterized protein</fullName>
    </submittedName>
</protein>
<feature type="chain" id="PRO_5006617844" evidence="1">
    <location>
        <begin position="27"/>
        <end position="129"/>
    </location>
</feature>
<sequence length="129" mass="14474">MRAPPALLPAITVQLLCFMLLDQLLDEHEDSWACVYRMRDACRLLDRGKPPSLQAGTLLLLHAMTVCLPLLTSCMHEVFSVVLLQLLAETPSSLPDEFIDFHLMLVRGEVLVLPSAFSHVYTNFCKHGL</sequence>
<name>A0A0S3S7I8_PHAAN</name>
<organism evidence="2 3">
    <name type="scientific">Vigna angularis var. angularis</name>
    <dbReference type="NCBI Taxonomy" id="157739"/>
    <lineage>
        <taxon>Eukaryota</taxon>
        <taxon>Viridiplantae</taxon>
        <taxon>Streptophyta</taxon>
        <taxon>Embryophyta</taxon>
        <taxon>Tracheophyta</taxon>
        <taxon>Spermatophyta</taxon>
        <taxon>Magnoliopsida</taxon>
        <taxon>eudicotyledons</taxon>
        <taxon>Gunneridae</taxon>
        <taxon>Pentapetalae</taxon>
        <taxon>rosids</taxon>
        <taxon>fabids</taxon>
        <taxon>Fabales</taxon>
        <taxon>Fabaceae</taxon>
        <taxon>Papilionoideae</taxon>
        <taxon>50 kb inversion clade</taxon>
        <taxon>NPAAA clade</taxon>
        <taxon>indigoferoid/millettioid clade</taxon>
        <taxon>Phaseoleae</taxon>
        <taxon>Vigna</taxon>
    </lineage>
</organism>
<evidence type="ECO:0000313" key="3">
    <source>
        <dbReference type="Proteomes" id="UP000291084"/>
    </source>
</evidence>
<feature type="signal peptide" evidence="1">
    <location>
        <begin position="1"/>
        <end position="26"/>
    </location>
</feature>